<organism evidence="2 3">
    <name type="scientific">Mycobacteroides abscessus subsp. bolletii 50594</name>
    <dbReference type="NCBI Taxonomy" id="1303024"/>
    <lineage>
        <taxon>Bacteria</taxon>
        <taxon>Bacillati</taxon>
        <taxon>Actinomycetota</taxon>
        <taxon>Actinomycetes</taxon>
        <taxon>Mycobacteriales</taxon>
        <taxon>Mycobacteriaceae</taxon>
        <taxon>Mycobacteroides</taxon>
        <taxon>Mycobacteroides abscessus</taxon>
    </lineage>
</organism>
<dbReference type="Proteomes" id="UP000013961">
    <property type="component" value="Plasmid 2"/>
</dbReference>
<keyword evidence="1" id="KW-0812">Transmembrane</keyword>
<reference evidence="2 3" key="1">
    <citation type="journal article" date="2013" name="Genome Announc.">
        <title>Complete Genome Sequence of Mycobacterium massiliense Clinical Strain Asan 50594, Belonging to the Type II Genotype.</title>
        <authorList>
            <person name="Kim B.J."/>
            <person name="Kim B.R."/>
            <person name="Hong S.H."/>
            <person name="Seok S.H."/>
            <person name="Kook Y.H."/>
            <person name="Kim B.J."/>
        </authorList>
    </citation>
    <scope>NUCLEOTIDE SEQUENCE [LARGE SCALE GENOMIC DNA]</scope>
    <source>
        <strain evidence="2 3">50594</strain>
    </source>
</reference>
<proteinExistence type="predicted"/>
<keyword evidence="1" id="KW-0472">Membrane</keyword>
<evidence type="ECO:0000313" key="2">
    <source>
        <dbReference type="EMBL" id="AGM31779.1"/>
    </source>
</evidence>
<dbReference type="EMBL" id="CP004376">
    <property type="protein sequence ID" value="AGM31779.1"/>
    <property type="molecule type" value="Genomic_DNA"/>
</dbReference>
<dbReference type="AlphaFoldDB" id="A0AB33AJ20"/>
<evidence type="ECO:0000256" key="1">
    <source>
        <dbReference type="SAM" id="Phobius"/>
    </source>
</evidence>
<keyword evidence="2" id="KW-0614">Plasmid</keyword>
<evidence type="ECO:0000313" key="3">
    <source>
        <dbReference type="Proteomes" id="UP000013961"/>
    </source>
</evidence>
<dbReference type="KEGG" id="mabb:MASS_2p0068"/>
<feature type="transmembrane region" description="Helical" evidence="1">
    <location>
        <begin position="25"/>
        <end position="49"/>
    </location>
</feature>
<protein>
    <submittedName>
        <fullName evidence="2">Uncharacterized protein</fullName>
    </submittedName>
</protein>
<sequence>MYPYPQSSPASPPPVPPQGPDRGKLAMWIAMGVCGVVTVGALVLSGIALNKASQAEATAGGSTTVTAAPQNAQLFEDEADLSLCKAIPDLMRERNAAEAAFQATPADSPERRAAIPGFKSGTEAWAKRMQAVINDHATPDRYLTRTLQRYVDDVLLYSQNIYPGKPADSFDTPTWNTAIVSYGGALGRCNELGVRWQ</sequence>
<gene>
    <name evidence="2" type="ORF">MASS_2p0068</name>
</gene>
<accession>A0AB33AJ20</accession>
<keyword evidence="1" id="KW-1133">Transmembrane helix</keyword>
<geneLocation type="plasmid" evidence="2 3">
    <name>2</name>
</geneLocation>
<name>A0AB33AJ20_9MYCO</name>